<organism evidence="1 2">
    <name type="scientific">Vulcanisaeta souniana JCM 11219</name>
    <dbReference type="NCBI Taxonomy" id="1293586"/>
    <lineage>
        <taxon>Archaea</taxon>
        <taxon>Thermoproteota</taxon>
        <taxon>Thermoprotei</taxon>
        <taxon>Thermoproteales</taxon>
        <taxon>Thermoproteaceae</taxon>
        <taxon>Vulcanisaeta</taxon>
    </lineage>
</organism>
<evidence type="ECO:0000313" key="2">
    <source>
        <dbReference type="Proteomes" id="UP001060771"/>
    </source>
</evidence>
<accession>A0ABM8BM99</accession>
<dbReference type="Proteomes" id="UP001060771">
    <property type="component" value="Chromosome"/>
</dbReference>
<dbReference type="RefSeq" id="WP_188602303.1">
    <property type="nucleotide sequence ID" value="NZ_AP026830.1"/>
</dbReference>
<gene>
    <name evidence="1" type="ORF">Vsou_11330</name>
</gene>
<evidence type="ECO:0000313" key="1">
    <source>
        <dbReference type="EMBL" id="BDR92040.1"/>
    </source>
</evidence>
<sequence>MTGVQSTIGEYKDVLYYGAYIELNKVKHRLLHESACLQSNLGYPFSIAQDRSTL</sequence>
<protein>
    <submittedName>
        <fullName evidence="1">Uncharacterized protein</fullName>
    </submittedName>
</protein>
<reference evidence="2" key="1">
    <citation type="submission" date="2022-09" db="EMBL/GenBank/DDBJ databases">
        <title>Complete genome sequence of Vulcanisaeta souniana.</title>
        <authorList>
            <person name="Kato S."/>
            <person name="Itoh T."/>
            <person name="Ohkuma M."/>
        </authorList>
    </citation>
    <scope>NUCLEOTIDE SEQUENCE [LARGE SCALE GENOMIC DNA]</scope>
    <source>
        <strain evidence="2">JCM 11219</strain>
    </source>
</reference>
<dbReference type="EMBL" id="AP026830">
    <property type="protein sequence ID" value="BDR92040.1"/>
    <property type="molecule type" value="Genomic_DNA"/>
</dbReference>
<keyword evidence="2" id="KW-1185">Reference proteome</keyword>
<name>A0ABM8BM99_9CREN</name>
<dbReference type="GeneID" id="76206678"/>
<proteinExistence type="predicted"/>